<comment type="caution">
    <text evidence="2">The sequence shown here is derived from an EMBL/GenBank/DDBJ whole genome shotgun (WGS) entry which is preliminary data.</text>
</comment>
<name>A0A2M8DE93_9BACT</name>
<keyword evidence="1" id="KW-1133">Transmembrane helix</keyword>
<evidence type="ECO:0000313" key="2">
    <source>
        <dbReference type="EMBL" id="PJB89636.1"/>
    </source>
</evidence>
<reference evidence="3" key="1">
    <citation type="submission" date="2017-09" db="EMBL/GenBank/DDBJ databases">
        <title>Depth-based differentiation of microbial function through sediment-hosted aquifers and enrichment of novel symbionts in the deep terrestrial subsurface.</title>
        <authorList>
            <person name="Probst A.J."/>
            <person name="Ladd B."/>
            <person name="Jarett J.K."/>
            <person name="Geller-Mcgrath D.E."/>
            <person name="Sieber C.M.K."/>
            <person name="Emerson J.B."/>
            <person name="Anantharaman K."/>
            <person name="Thomas B.C."/>
            <person name="Malmstrom R."/>
            <person name="Stieglmeier M."/>
            <person name="Klingl A."/>
            <person name="Woyke T."/>
            <person name="Ryan C.M."/>
            <person name="Banfield J.F."/>
        </authorList>
    </citation>
    <scope>NUCLEOTIDE SEQUENCE [LARGE SCALE GENOMIC DNA]</scope>
</reference>
<gene>
    <name evidence="2" type="ORF">CO083_00395</name>
</gene>
<dbReference type="EMBL" id="PFTH01000015">
    <property type="protein sequence ID" value="PJB89636.1"/>
    <property type="molecule type" value="Genomic_DNA"/>
</dbReference>
<accession>A0A2M8DE93</accession>
<evidence type="ECO:0000313" key="3">
    <source>
        <dbReference type="Proteomes" id="UP000229706"/>
    </source>
</evidence>
<dbReference type="AlphaFoldDB" id="A0A2M8DE93"/>
<organism evidence="2 3">
    <name type="scientific">Candidatus Roizmanbacteria bacterium CG_4_9_14_0_8_um_filter_34_12</name>
    <dbReference type="NCBI Taxonomy" id="1974840"/>
    <lineage>
        <taxon>Bacteria</taxon>
        <taxon>Candidatus Roizmaniibacteriota</taxon>
    </lineage>
</organism>
<dbReference type="Proteomes" id="UP000229706">
    <property type="component" value="Unassembled WGS sequence"/>
</dbReference>
<keyword evidence="1" id="KW-0812">Transmembrane</keyword>
<proteinExistence type="predicted"/>
<keyword evidence="1" id="KW-0472">Membrane</keyword>
<dbReference type="InterPro" id="IPR043993">
    <property type="entry name" value="T4SS_pilin"/>
</dbReference>
<dbReference type="Pfam" id="PF18895">
    <property type="entry name" value="T4SS_pilin"/>
    <property type="match status" value="1"/>
</dbReference>
<evidence type="ECO:0000256" key="1">
    <source>
        <dbReference type="SAM" id="Phobius"/>
    </source>
</evidence>
<feature type="transmembrane region" description="Helical" evidence="1">
    <location>
        <begin position="24"/>
        <end position="57"/>
    </location>
</feature>
<feature type="transmembrane region" description="Helical" evidence="1">
    <location>
        <begin position="69"/>
        <end position="93"/>
    </location>
</feature>
<protein>
    <submittedName>
        <fullName evidence="2">Uncharacterized protein</fullName>
    </submittedName>
</protein>
<sequence>MPPTITSFINPTSFAPAKFMNIGVIYNLITPLLMIGAAILFLVTIISAAFTYLTAGGNAENIKKAQKSLMFAIIGLVFVISAYLIMKIIAFVFNLTLPF</sequence>